<organism evidence="1 2">
    <name type="scientific">Gossypium arboreum</name>
    <name type="common">Tree cotton</name>
    <name type="synonym">Gossypium nanking</name>
    <dbReference type="NCBI Taxonomy" id="29729"/>
    <lineage>
        <taxon>Eukaryota</taxon>
        <taxon>Viridiplantae</taxon>
        <taxon>Streptophyta</taxon>
        <taxon>Embryophyta</taxon>
        <taxon>Tracheophyta</taxon>
        <taxon>Spermatophyta</taxon>
        <taxon>Magnoliopsida</taxon>
        <taxon>eudicotyledons</taxon>
        <taxon>Gunneridae</taxon>
        <taxon>Pentapetalae</taxon>
        <taxon>rosids</taxon>
        <taxon>malvids</taxon>
        <taxon>Malvales</taxon>
        <taxon>Malvaceae</taxon>
        <taxon>Malvoideae</taxon>
        <taxon>Gossypium</taxon>
    </lineage>
</organism>
<gene>
    <name evidence="1" type="ORF">PVK06_048665</name>
</gene>
<comment type="caution">
    <text evidence="1">The sequence shown here is derived from an EMBL/GenBank/DDBJ whole genome shotgun (WGS) entry which is preliminary data.</text>
</comment>
<accession>A0ABR0MGG8</accession>
<protein>
    <submittedName>
        <fullName evidence="1">Uncharacterized protein</fullName>
    </submittedName>
</protein>
<reference evidence="1 2" key="1">
    <citation type="submission" date="2023-03" db="EMBL/GenBank/DDBJ databases">
        <title>WGS of Gossypium arboreum.</title>
        <authorList>
            <person name="Yu D."/>
        </authorList>
    </citation>
    <scope>NUCLEOTIDE SEQUENCE [LARGE SCALE GENOMIC DNA]</scope>
    <source>
        <tissue evidence="1">Leaf</tissue>
    </source>
</reference>
<evidence type="ECO:0000313" key="1">
    <source>
        <dbReference type="EMBL" id="KAK5772377.1"/>
    </source>
</evidence>
<proteinExistence type="predicted"/>
<keyword evidence="2" id="KW-1185">Reference proteome</keyword>
<dbReference type="EMBL" id="JARKNE010000013">
    <property type="protein sequence ID" value="KAK5772377.1"/>
    <property type="molecule type" value="Genomic_DNA"/>
</dbReference>
<evidence type="ECO:0000313" key="2">
    <source>
        <dbReference type="Proteomes" id="UP001358586"/>
    </source>
</evidence>
<sequence length="156" mass="18030">MSQDCCVGLNCNIFSQFKYTPSYCKAWIAKQKALEKMQSGWDDSYNKYCKPLVQIDGTFMYGRYTHHLLLAVAQDRDRRTLPIAFSITPGELDCGSGILAARYELNKDRFHGILGILRLINDQDTNYLYNIPFDQWTQSYDVDLRYGQMTSNLPNT</sequence>
<name>A0ABR0MGG8_GOSAR</name>
<dbReference type="Proteomes" id="UP001358586">
    <property type="component" value="Chromosome 13"/>
</dbReference>